<reference evidence="2" key="1">
    <citation type="submission" date="2018-05" db="EMBL/GenBank/DDBJ databases">
        <title>Luteimonas pekinense sp. nov., isolated from human Meibomian gland secretions, Beijing, China.</title>
        <authorList>
            <person name="Wen T."/>
            <person name="Bai H."/>
            <person name="Lv H."/>
        </authorList>
    </citation>
    <scope>NUCLEOTIDE SEQUENCE [LARGE SCALE GENOMIC DNA]</scope>
    <source>
        <strain evidence="2">83-4</strain>
    </source>
</reference>
<dbReference type="OrthoDB" id="9811869at2"/>
<gene>
    <name evidence="1" type="ORF">DCD74_02295</name>
</gene>
<accession>A0A344J3R3</accession>
<dbReference type="KEGG" id="lue:DCD74_02295"/>
<proteinExistence type="predicted"/>
<dbReference type="AlphaFoldDB" id="A0A344J3R3"/>
<name>A0A344J3R3_9GAMM</name>
<keyword evidence="2" id="KW-1185">Reference proteome</keyword>
<dbReference type="Proteomes" id="UP000251842">
    <property type="component" value="Chromosome"/>
</dbReference>
<protein>
    <submittedName>
        <fullName evidence="1">Uncharacterized protein</fullName>
    </submittedName>
</protein>
<sequence length="137" mass="15096">MSLAKFFDSIGAPLANTRWSWGAVRNDGAVALRVWQDGTARKDGKLLVQITHLEKYGDGRGRDNLGYAERLAHVELIRNGAKTYFVMCRAKDPSVHDAPRQIASFNDKEIFIGGPVLTIDGETWVEIVDRVPASAVA</sequence>
<organism evidence="1 2">
    <name type="scientific">Solilutibacter oculi</name>
    <dbReference type="NCBI Taxonomy" id="2698682"/>
    <lineage>
        <taxon>Bacteria</taxon>
        <taxon>Pseudomonadati</taxon>
        <taxon>Pseudomonadota</taxon>
        <taxon>Gammaproteobacteria</taxon>
        <taxon>Lysobacterales</taxon>
        <taxon>Lysobacteraceae</taxon>
        <taxon>Solilutibacter</taxon>
    </lineage>
</organism>
<dbReference type="RefSeq" id="WP_112925889.1">
    <property type="nucleotide sequence ID" value="NZ_CP029556.1"/>
</dbReference>
<dbReference type="EMBL" id="CP029556">
    <property type="protein sequence ID" value="AXA83673.1"/>
    <property type="molecule type" value="Genomic_DNA"/>
</dbReference>
<evidence type="ECO:0000313" key="1">
    <source>
        <dbReference type="EMBL" id="AXA83673.1"/>
    </source>
</evidence>
<evidence type="ECO:0000313" key="2">
    <source>
        <dbReference type="Proteomes" id="UP000251842"/>
    </source>
</evidence>